<evidence type="ECO:0008006" key="7">
    <source>
        <dbReference type="Google" id="ProtNLM"/>
    </source>
</evidence>
<keyword evidence="6" id="KW-1185">Reference proteome</keyword>
<dbReference type="InterPro" id="IPR056779">
    <property type="entry name" value="Csf1_C"/>
</dbReference>
<dbReference type="InterPro" id="IPR029636">
    <property type="entry name" value="Csf1"/>
</dbReference>
<feature type="region of interest" description="Disordered" evidence="1">
    <location>
        <begin position="116"/>
        <end position="150"/>
    </location>
</feature>
<evidence type="ECO:0000256" key="2">
    <source>
        <dbReference type="SAM" id="Phobius"/>
    </source>
</evidence>
<evidence type="ECO:0000313" key="6">
    <source>
        <dbReference type="Proteomes" id="UP000243723"/>
    </source>
</evidence>
<feature type="domain" description="Csf1 C-terminal region" evidence="4">
    <location>
        <begin position="2417"/>
        <end position="3161"/>
    </location>
</feature>
<accession>A0A2P7YJJ9</accession>
<dbReference type="STRING" id="40998.A0A2P7YJJ9"/>
<comment type="caution">
    <text evidence="5">The sequence shown here is derived from an EMBL/GenBank/DDBJ whole genome shotgun (WGS) entry which is preliminary data.</text>
</comment>
<feature type="domain" description="Csf1 N-terminal" evidence="3">
    <location>
        <begin position="151"/>
        <end position="563"/>
    </location>
</feature>
<feature type="compositionally biased region" description="Polar residues" evidence="1">
    <location>
        <begin position="197"/>
        <end position="213"/>
    </location>
</feature>
<feature type="region of interest" description="Disordered" evidence="1">
    <location>
        <begin position="190"/>
        <end position="246"/>
    </location>
</feature>
<dbReference type="InterPro" id="IPR048636">
    <property type="entry name" value="Csf1_N"/>
</dbReference>
<evidence type="ECO:0000259" key="4">
    <source>
        <dbReference type="Pfam" id="PF25038"/>
    </source>
</evidence>
<feature type="region of interest" description="Disordered" evidence="1">
    <location>
        <begin position="3057"/>
        <end position="3084"/>
    </location>
</feature>
<feature type="region of interest" description="Disordered" evidence="1">
    <location>
        <begin position="543"/>
        <end position="581"/>
    </location>
</feature>
<dbReference type="PANTHER" id="PTHR32085">
    <property type="entry name" value="PROTEIN CSF1"/>
    <property type="match status" value="1"/>
</dbReference>
<keyword evidence="2" id="KW-0472">Membrane</keyword>
<feature type="compositionally biased region" description="Basic and acidic residues" evidence="1">
    <location>
        <begin position="2483"/>
        <end position="2492"/>
    </location>
</feature>
<reference evidence="5 6" key="1">
    <citation type="submission" date="2017-05" db="EMBL/GenBank/DDBJ databases">
        <title>Draft genome sequence of Elsinoe australis.</title>
        <authorList>
            <person name="Cheng Q."/>
        </authorList>
    </citation>
    <scope>NUCLEOTIDE SEQUENCE [LARGE SCALE GENOMIC DNA]</scope>
    <source>
        <strain evidence="5 6">NL1</strain>
    </source>
</reference>
<feature type="compositionally biased region" description="Polar residues" evidence="1">
    <location>
        <begin position="1193"/>
        <end position="1206"/>
    </location>
</feature>
<dbReference type="PANTHER" id="PTHR32085:SF3">
    <property type="entry name" value="PROTEIN CSF1"/>
    <property type="match status" value="1"/>
</dbReference>
<gene>
    <name evidence="5" type="ORF">B9Z65_5976</name>
</gene>
<feature type="compositionally biased region" description="Low complexity" evidence="1">
    <location>
        <begin position="234"/>
        <end position="246"/>
    </location>
</feature>
<dbReference type="EMBL" id="NHZQ01000422">
    <property type="protein sequence ID" value="PSK36161.1"/>
    <property type="molecule type" value="Genomic_DNA"/>
</dbReference>
<keyword evidence="2" id="KW-0812">Transmembrane</keyword>
<sequence>MANGDLTAQPLGDRGGLNWVFLIELLVCGVLGLFFLFYFNRLFATIISYIIRAYTWRKYKAYVDITSLQISLLGGRLFFKSLRYQAHNETILVHDGRITWRYWLRKVQDADVYRTAKSRKGSQDSGEDILSPEKSKEKTTDSSVAESGRIAPQTNLPCRIHVRVSGIEAFLYNHSPSYDHVLSELEAIKAQKEKQRSSTSSQGSPATDSNTSPGEKRTSTDAEGQDLSTEVTPSDDGGTTSSASHGASDLPAYLRLFPIQVECKKAAAAVGNENTRSVIVAKTESANGRIDAGQAGGLDIFKLLFMFSLDNVSVSMRQNQDFRELQLQAASRSDANIKSGPSHKRTRLISRLTSFFQSIRAICTWSRSSSSSVRASHSRNQPSEVAMMEPLMSKQSWHGLARFLDEHDKSASSEWDEVDYARLSSLADFAKVNLKFYWDIAGIVRASDASRNDTGPSANGPNGVEPPAYGLELTVTDGTVNYGPWADRERIILQGVFFPASMVDARPYPAIKVGQYRLSTVFNMSFYIEGHVTLRIPTREASKDWRWQSKSPQKEPEQTNKPFRRKGQSSAADSKRTSKARFDTTKDKRPFGWLDITVSQDTVVHYTMDMYARSDGFHNNLDLHLKQPRITTSVNHDLLWKSGDISVNGNLSNPTSWNSLRTWYFKILVEDLDLYILRDHMFLLTDLITDWTSGPPSNFYTFVPFRYKLDVLFNNFNLYLGANDANLINRPTDPDDNSFLVLRGDNLHVDFTIPLEFYRPPLNTFTFDLVTEGLVLDLLNPPRMTLCDLLEDKRVGTLPILTLKGSHTAYADQSPDLTDTLQMEICGKDLCLTVFGYLLRYFVNFKDNYFGEFLHFRTFEEYQANSADTAFAINEEREKYKFRRSNDLDVILSIIVERPTLLVPANLYSAKRYIRADLPMAEVDLRVTNYYLDLQVDISPISFSFFDGKGDEDTLPSGEQLRIDNVVVTGQRLFGLPPAEPAYVSTWDISAGDISGKCTTEFIHQAIKAGQAFIFAFDDHENALPNSAAILVYDMIFLQLTTGSVELALDIDGSTMYFGFDPIDLHFDDAADSRFSSRLSTRLPNLTIACISTNPAPNLGVLESRRNRDRCTLFLQTTIDLVLSTRKKGFLQERTLQQNHVRKHDIRSARAQFLLDDDRRRASLESDDLPINPPALSLPALPHPLRSKPARQMGTTGNNHGINSSARAGRLDTRPRGSGREPITSAYLAPTMLSSVSIEAFSDAPPFAYPDGEDGRSEDGLDTMLYDPGTTEEDEEHQSIIVSFNPGIRALIRPEFAKVAGNLANDLIHSEIDDVMDAIQLSVIGKVESNLKRKMGEKSVLDLQVNLPSFVLRTLVDSDLRTGVDGRSHQLDVLLNNLSLAFRLRTRTGEAAGKTVKVLHSTVDNFLLEFSANPLQQQGNNPDLHLEVEDILAWFVLSDANSVKLSFKVLTTSAAIEDSYLLASALIQCVEVGASAGKSYMHLDNTLHSRTRTLLLYVSRHHSGVSDPLHLSRMTYVLRAFPEHLRNQDSWKMLARIRHALTILSENQHRHLSYALRDPTSAKHKVTAPLDELLSWCAWDIPAPQETCMYRIISGELEEVDDPTQRSPLQLSISSGLIRVLAGPSNRGSEISVADLNLDVSVQPPSEPTGLMLMEENLRTLVTVVARSSALFTRLKWDLVHAVKPALDAFQATRKQQSPTMQRPKTARLASFETPVTRDDFHFVFSTDTGTAIIDTIHLQHVSEVRNLQVSLIGTSRADKNYGNCISLLMGSERATTELHTQGGAAQKIWRTDLTNPSIYVDVRHRLDPKATELNIGGDYGGMVIKIQQEPLGILSIIDRVLTNEVIQVRDTQERVSSLTASPASKPEISTDLSNLNKIEINAALLAGTFDVSFAVLQSLSLNVRGKTANLRIKPRRAKHAPLDLEIDVGPIRFAAISRESGLAGEEALFHTPSVGTSAEILLTEERNSLKLSSAIQEMQIEAAAVQNILALLRRPEVQATIEALQGGITDLQQRIDGIFGNPSPPQKEDVISTEATFKYSFDITLAGFKIIATAPVKETDANSAELVFGLGLVQLVVNNGFDDTVSKDSYPEIFARIDSIFATLDLLGTQRRRPCGHVQVGLLLQSKPPTEQSNSLIGDVYIKSDALDVEVSADTASTIVDIITHIQQRIVDLDLTKEVDYMKRLRTAQNKMKNRIVKSEEAEEKYTLESLASIAPSNLVISLNHIRFAWIIAAQQKSANWQPEDLELSLARVEFSLRQRNQAKLTIESLQLQMMPKSFSPTKRSMNSALLPEMIFMVKFDLGDHGLSLAFQAVGQAVDIHVESGIAGPLGLLITSGKEAIDKYREASKNWYILSKAESSSPLRSTPFGTRRLTSLLIDVSFAGGILYLRGKPLSLIGSDGSTDAMPLGQGKGSSVQTTLRAPGIALKLEYLADERRNTEPSLTGEIRVDASSNTVYPELVPIVLQMSDNAKEAMQTAEASSKNKTDKSKAQNDLSKSGISLPDENLLKSNELLARTKISFGLRICRQEFGLSCQPIARVNAKALIEDIYISLNTLDAAPGERFIALSASLTMLKASVQHVYSRESTFSFDMDSVNMSVMNSKHIDNSSSGLSAVLKIDPMKTSINARQLQDLLLFREIWMPEQLRKQNSPQTPAPTEQTEELLVQRYRQVAAATAFPWNATVSFTDVSMDIDFGQSIGKSSISIQNMWASSQKTSGWKQELCLGISEVNARSVGRMGGFIELADVKLRTLIEWPIQEAQIQQTPLIQASLGFDQLRIKAAFDYQPFAFADFGGLSFIMYNVREHDQAQANDRLVAALDLGNAYAYFTATSPAQALGLFQAFDRLIQEKQAAFKQSVSDIQKQLQRPSVSSPYAMQALQPLMETPAKPKQSVPIRLRTDVVVRVQTINVGVYPSTFFDSQILKLDAVGGQARFLVDVIDSKIHSNLSLILGQLQVALASAKRIKVPKSISDIRIEEVTENGAAARGGIILRVPRLVASMQTWQPPEAKTIDYIFKSTFEGKVDVGWNYSRISFIRTMWNTHTRSLAARLGKPLPESAVRITAGPDQKEGEPDEKKDGEEEDKGKITAVVNMPISKYEYRALEPPIIETPQLRDMGEATPPLEWIGLQRDRLPNVVHQVVIVSLLELVKEVEDAYGRILGSS</sequence>
<evidence type="ECO:0000313" key="5">
    <source>
        <dbReference type="EMBL" id="PSK36161.1"/>
    </source>
</evidence>
<evidence type="ECO:0000259" key="3">
    <source>
        <dbReference type="Pfam" id="PF21678"/>
    </source>
</evidence>
<organism evidence="5 6">
    <name type="scientific">Elsinoe australis</name>
    <dbReference type="NCBI Taxonomy" id="40998"/>
    <lineage>
        <taxon>Eukaryota</taxon>
        <taxon>Fungi</taxon>
        <taxon>Dikarya</taxon>
        <taxon>Ascomycota</taxon>
        <taxon>Pezizomycotina</taxon>
        <taxon>Dothideomycetes</taxon>
        <taxon>Dothideomycetidae</taxon>
        <taxon>Myriangiales</taxon>
        <taxon>Elsinoaceae</taxon>
        <taxon>Elsinoe</taxon>
    </lineage>
</organism>
<feature type="compositionally biased region" description="Basic and acidic residues" evidence="1">
    <location>
        <begin position="3066"/>
        <end position="3084"/>
    </location>
</feature>
<protein>
    <recommendedName>
        <fullName evidence="7">Protein CSF1</fullName>
    </recommendedName>
</protein>
<dbReference type="Pfam" id="PF25038">
    <property type="entry name" value="Csf1_C"/>
    <property type="match status" value="1"/>
</dbReference>
<evidence type="ECO:0000256" key="1">
    <source>
        <dbReference type="SAM" id="MobiDB-lite"/>
    </source>
</evidence>
<feature type="compositionally biased region" description="Basic and acidic residues" evidence="1">
    <location>
        <begin position="131"/>
        <end position="140"/>
    </location>
</feature>
<feature type="compositionally biased region" description="Basic and acidic residues" evidence="1">
    <location>
        <begin position="1209"/>
        <end position="1219"/>
    </location>
</feature>
<dbReference type="GO" id="GO:0006113">
    <property type="term" value="P:fermentation"/>
    <property type="evidence" value="ECO:0007669"/>
    <property type="project" value="InterPro"/>
</dbReference>
<feature type="region of interest" description="Disordered" evidence="1">
    <location>
        <begin position="1190"/>
        <end position="1223"/>
    </location>
</feature>
<feature type="region of interest" description="Disordered" evidence="1">
    <location>
        <begin position="449"/>
        <end position="469"/>
    </location>
</feature>
<feature type="compositionally biased region" description="Basic and acidic residues" evidence="1">
    <location>
        <begin position="543"/>
        <end position="558"/>
    </location>
</feature>
<proteinExistence type="predicted"/>
<feature type="region of interest" description="Disordered" evidence="1">
    <location>
        <begin position="2475"/>
        <end position="2498"/>
    </location>
</feature>
<name>A0A2P7YJJ9_9PEZI</name>
<dbReference type="Proteomes" id="UP000243723">
    <property type="component" value="Unassembled WGS sequence"/>
</dbReference>
<dbReference type="Pfam" id="PF21678">
    <property type="entry name" value="Csf1_N"/>
    <property type="match status" value="2"/>
</dbReference>
<feature type="transmembrane region" description="Helical" evidence="2">
    <location>
        <begin position="20"/>
        <end position="40"/>
    </location>
</feature>
<dbReference type="GO" id="GO:0016020">
    <property type="term" value="C:membrane"/>
    <property type="evidence" value="ECO:0007669"/>
    <property type="project" value="InterPro"/>
</dbReference>
<feature type="domain" description="Csf1 N-terminal" evidence="3">
    <location>
        <begin position="582"/>
        <end position="864"/>
    </location>
</feature>
<dbReference type="OrthoDB" id="10051416at2759"/>
<keyword evidence="2" id="KW-1133">Transmembrane helix</keyword>